<name>A0A0E9NH12_SAICN</name>
<proteinExistence type="predicted"/>
<feature type="compositionally biased region" description="Acidic residues" evidence="1">
    <location>
        <begin position="145"/>
        <end position="165"/>
    </location>
</feature>
<evidence type="ECO:0000259" key="2">
    <source>
        <dbReference type="PROSITE" id="PS50097"/>
    </source>
</evidence>
<reference evidence="3 4" key="1">
    <citation type="journal article" date="2011" name="J. Gen. Appl. Microbiol.">
        <title>Draft genome sequencing of the enigmatic yeast Saitoella complicata.</title>
        <authorList>
            <person name="Nishida H."/>
            <person name="Hamamoto M."/>
            <person name="Sugiyama J."/>
        </authorList>
    </citation>
    <scope>NUCLEOTIDE SEQUENCE [LARGE SCALE GENOMIC DNA]</scope>
    <source>
        <strain evidence="3 4">NRRL Y-17804</strain>
    </source>
</reference>
<protein>
    <recommendedName>
        <fullName evidence="2">BTB domain-containing protein</fullName>
    </recommendedName>
</protein>
<keyword evidence="4" id="KW-1185">Reference proteome</keyword>
<accession>A0A0E9NH12</accession>
<dbReference type="EMBL" id="BACD03000019">
    <property type="protein sequence ID" value="GAO48956.1"/>
    <property type="molecule type" value="Genomic_DNA"/>
</dbReference>
<evidence type="ECO:0000313" key="4">
    <source>
        <dbReference type="Proteomes" id="UP000033140"/>
    </source>
</evidence>
<reference evidence="3 4" key="2">
    <citation type="journal article" date="2014" name="J. Gen. Appl. Microbiol.">
        <title>The early diverging ascomycetous budding yeast Saitoella complicata has three histone deacetylases belonging to the Clr6, Hos2, and Rpd3 lineages.</title>
        <authorList>
            <person name="Nishida H."/>
            <person name="Matsumoto T."/>
            <person name="Kondo S."/>
            <person name="Hamamoto M."/>
            <person name="Yoshikawa H."/>
        </authorList>
    </citation>
    <scope>NUCLEOTIDE SEQUENCE [LARGE SCALE GENOMIC DNA]</scope>
    <source>
        <strain evidence="3 4">NRRL Y-17804</strain>
    </source>
</reference>
<reference evidence="3 4" key="3">
    <citation type="journal article" date="2015" name="Genome Announc.">
        <title>Draft Genome Sequence of the Archiascomycetous Yeast Saitoella complicata.</title>
        <authorList>
            <person name="Yamauchi K."/>
            <person name="Kondo S."/>
            <person name="Hamamoto M."/>
            <person name="Takahashi Y."/>
            <person name="Ogura Y."/>
            <person name="Hayashi T."/>
            <person name="Nishida H."/>
        </authorList>
    </citation>
    <scope>NUCLEOTIDE SEQUENCE [LARGE SCALE GENOMIC DNA]</scope>
    <source>
        <strain evidence="3 4">NRRL Y-17804</strain>
    </source>
</reference>
<dbReference type="InterPro" id="IPR000210">
    <property type="entry name" value="BTB/POZ_dom"/>
</dbReference>
<evidence type="ECO:0000256" key="1">
    <source>
        <dbReference type="SAM" id="MobiDB-lite"/>
    </source>
</evidence>
<comment type="caution">
    <text evidence="3">The sequence shown here is derived from an EMBL/GenBank/DDBJ whole genome shotgun (WGS) entry which is preliminary data.</text>
</comment>
<dbReference type="Proteomes" id="UP000033140">
    <property type="component" value="Unassembled WGS sequence"/>
</dbReference>
<evidence type="ECO:0000313" key="3">
    <source>
        <dbReference type="EMBL" id="GAO48956.1"/>
    </source>
</evidence>
<dbReference type="PROSITE" id="PS50097">
    <property type="entry name" value="BTB"/>
    <property type="match status" value="1"/>
</dbReference>
<feature type="domain" description="BTB" evidence="2">
    <location>
        <begin position="257"/>
        <end position="317"/>
    </location>
</feature>
<organism evidence="3 4">
    <name type="scientific">Saitoella complicata (strain BCRC 22490 / CBS 7301 / JCM 7358 / NBRC 10748 / NRRL Y-17804)</name>
    <dbReference type="NCBI Taxonomy" id="698492"/>
    <lineage>
        <taxon>Eukaryota</taxon>
        <taxon>Fungi</taxon>
        <taxon>Dikarya</taxon>
        <taxon>Ascomycota</taxon>
        <taxon>Taphrinomycotina</taxon>
        <taxon>Taphrinomycotina incertae sedis</taxon>
        <taxon>Saitoella</taxon>
    </lineage>
</organism>
<dbReference type="AlphaFoldDB" id="A0A0E9NH12"/>
<feature type="region of interest" description="Disordered" evidence="1">
    <location>
        <begin position="137"/>
        <end position="165"/>
    </location>
</feature>
<sequence length="480" mass="53520">MKGASPRLFQYKDKSRTYDVLTLWTCSYRSYSSIDGESSIIATKSRCSVPKEASARRVFVDSIPCIGDRISFLMFAKNRRVKFGRFLILRDKPEVRLTAPGQISCELGETHEGPSLIRGGRRRRRPEMVSKKFGVPARPTSLEVTGEETCNEDGDAEEDTDADVEDEQHMRNPAPLIMGRLTSIAIGMPVRFSSRKRMETEISVVSESEMNVDDVLEESFVNVPTLNTMESNEELSLVKAGDKTELNFEFIPATPTPDLKLTFDGGFVTVHSILLTTASAFFAAALKPAWSEPGRGILCEVAVEDERTAEALTKVIYINSGFSVEAMIKATLASEAEKSFCKELDWFCKMLDRYLLKPWIARMSWLLNCTFMSTEGIVRHAALHWGALQSLGKPYKQLLRSASDVIPIILSTMHVLYSDGIIQMFLKIKDHLIEALCDQCSPGPKFTGCLTVACQPNKRAVNIAAGFHEADFDVLNSPLR</sequence>
<gene>
    <name evidence="3" type="ORF">G7K_3117-t1</name>
</gene>